<organism evidence="1 2">
    <name type="scientific">Vitis vinifera</name>
    <name type="common">Grape</name>
    <dbReference type="NCBI Taxonomy" id="29760"/>
    <lineage>
        <taxon>Eukaryota</taxon>
        <taxon>Viridiplantae</taxon>
        <taxon>Streptophyta</taxon>
        <taxon>Embryophyta</taxon>
        <taxon>Tracheophyta</taxon>
        <taxon>Spermatophyta</taxon>
        <taxon>Magnoliopsida</taxon>
        <taxon>eudicotyledons</taxon>
        <taxon>Gunneridae</taxon>
        <taxon>Pentapetalae</taxon>
        <taxon>rosids</taxon>
        <taxon>Vitales</taxon>
        <taxon>Vitaceae</taxon>
        <taxon>Viteae</taxon>
        <taxon>Vitis</taxon>
    </lineage>
</organism>
<dbReference type="Gene3D" id="3.40.50.720">
    <property type="entry name" value="NAD(P)-binding Rossmann-like Domain"/>
    <property type="match status" value="1"/>
</dbReference>
<accession>A0A438G0T0</accession>
<sequence>MWQLPSWKEAKVEKGSSVVVLGLGPVGLGEIQLDDLLTHEIRFEEMKTAYELFKQPGYVKILIKI</sequence>
<protein>
    <submittedName>
        <fullName evidence="1">Uncharacterized protein</fullName>
    </submittedName>
</protein>
<proteinExistence type="predicted"/>
<evidence type="ECO:0000313" key="1">
    <source>
        <dbReference type="EMBL" id="RVW65804.1"/>
    </source>
</evidence>
<reference evidence="1 2" key="1">
    <citation type="journal article" date="2018" name="PLoS Genet.">
        <title>Population sequencing reveals clonal diversity and ancestral inbreeding in the grapevine cultivar Chardonnay.</title>
        <authorList>
            <person name="Roach M.J."/>
            <person name="Johnson D.L."/>
            <person name="Bohlmann J."/>
            <person name="van Vuuren H.J."/>
            <person name="Jones S.J."/>
            <person name="Pretorius I.S."/>
            <person name="Schmidt S.A."/>
            <person name="Borneman A.R."/>
        </authorList>
    </citation>
    <scope>NUCLEOTIDE SEQUENCE [LARGE SCALE GENOMIC DNA]</scope>
    <source>
        <strain evidence="2">cv. Chardonnay</strain>
        <tissue evidence="1">Leaf</tissue>
    </source>
</reference>
<name>A0A438G0T0_VITVI</name>
<dbReference type="Proteomes" id="UP000288805">
    <property type="component" value="Unassembled WGS sequence"/>
</dbReference>
<dbReference type="EMBL" id="QGNW01000684">
    <property type="protein sequence ID" value="RVW65804.1"/>
    <property type="molecule type" value="Genomic_DNA"/>
</dbReference>
<evidence type="ECO:0000313" key="2">
    <source>
        <dbReference type="Proteomes" id="UP000288805"/>
    </source>
</evidence>
<dbReference type="AlphaFoldDB" id="A0A438G0T0"/>
<comment type="caution">
    <text evidence="1">The sequence shown here is derived from an EMBL/GenBank/DDBJ whole genome shotgun (WGS) entry which is preliminary data.</text>
</comment>
<gene>
    <name evidence="1" type="ORF">CK203_007330</name>
</gene>